<organism evidence="3 4">
    <name type="scientific">Discina gigas</name>
    <dbReference type="NCBI Taxonomy" id="1032678"/>
    <lineage>
        <taxon>Eukaryota</taxon>
        <taxon>Fungi</taxon>
        <taxon>Dikarya</taxon>
        <taxon>Ascomycota</taxon>
        <taxon>Pezizomycotina</taxon>
        <taxon>Pezizomycetes</taxon>
        <taxon>Pezizales</taxon>
        <taxon>Discinaceae</taxon>
        <taxon>Discina</taxon>
    </lineage>
</organism>
<comment type="caution">
    <text evidence="3">The sequence shown here is derived from an EMBL/GenBank/DDBJ whole genome shotgun (WGS) entry which is preliminary data.</text>
</comment>
<feature type="region of interest" description="Disordered" evidence="1">
    <location>
        <begin position="114"/>
        <end position="133"/>
    </location>
</feature>
<dbReference type="EMBL" id="JBBBZM010000171">
    <property type="protein sequence ID" value="KAL0632402.1"/>
    <property type="molecule type" value="Genomic_DNA"/>
</dbReference>
<gene>
    <name evidence="3" type="ORF">Q9L58_008725</name>
</gene>
<name>A0ABR3G8X1_9PEZI</name>
<dbReference type="PROSITE" id="PS50174">
    <property type="entry name" value="G_PATCH"/>
    <property type="match status" value="1"/>
</dbReference>
<dbReference type="Proteomes" id="UP001447188">
    <property type="component" value="Unassembled WGS sequence"/>
</dbReference>
<feature type="domain" description="G-patch" evidence="2">
    <location>
        <begin position="133"/>
        <end position="181"/>
    </location>
</feature>
<protein>
    <recommendedName>
        <fullName evidence="2">G-patch domain-containing protein</fullName>
    </recommendedName>
</protein>
<evidence type="ECO:0000256" key="1">
    <source>
        <dbReference type="SAM" id="MobiDB-lite"/>
    </source>
</evidence>
<dbReference type="PANTHER" id="PTHR20923">
    <property type="entry name" value="BAT4 PROTEIN-RELATED"/>
    <property type="match status" value="1"/>
</dbReference>
<evidence type="ECO:0000313" key="3">
    <source>
        <dbReference type="EMBL" id="KAL0632402.1"/>
    </source>
</evidence>
<dbReference type="InterPro" id="IPR039146">
    <property type="entry name" value="GPANK1"/>
</dbReference>
<keyword evidence="4" id="KW-1185">Reference proteome</keyword>
<sequence length="231" mass="24882">MRSTEFVPFQQNKSSHNHDGSDDEVPDWRLQKPFGAGLKRKRVRFVPASTNTDTPEAAALPKGEKTGSEVSNLYLSLVGLGSSYDSGSTSTGASTPETCPECALPVIDIHTHATSTAHQSSLPHSHPPHPYDRSSLGLKVLTESGWDPDARLGLGKTGEGIRYPIKPVPKDGKLGIGVKPRKGGVLVKVEKKVGVKQARKIEKDKRTRRMGLMGELGNGVDVEGILNARMD</sequence>
<accession>A0ABR3G8X1</accession>
<dbReference type="PANTHER" id="PTHR20923:SF1">
    <property type="entry name" value="G PATCH DOMAIN AND ANKYRIN REPEAT-CONTAINING PROTEIN 1"/>
    <property type="match status" value="1"/>
</dbReference>
<proteinExistence type="predicted"/>
<feature type="compositionally biased region" description="Basic and acidic residues" evidence="1">
    <location>
        <begin position="16"/>
        <end position="29"/>
    </location>
</feature>
<dbReference type="Pfam" id="PF01585">
    <property type="entry name" value="G-patch"/>
    <property type="match status" value="1"/>
</dbReference>
<feature type="region of interest" description="Disordered" evidence="1">
    <location>
        <begin position="1"/>
        <end position="29"/>
    </location>
</feature>
<reference evidence="3 4" key="1">
    <citation type="submission" date="2024-02" db="EMBL/GenBank/DDBJ databases">
        <title>Discinaceae phylogenomics.</title>
        <authorList>
            <person name="Dirks A.C."/>
            <person name="James T.Y."/>
        </authorList>
    </citation>
    <scope>NUCLEOTIDE SEQUENCE [LARGE SCALE GENOMIC DNA]</scope>
    <source>
        <strain evidence="3 4">ACD0624</strain>
    </source>
</reference>
<feature type="compositionally biased region" description="Polar residues" evidence="1">
    <location>
        <begin position="1"/>
        <end position="14"/>
    </location>
</feature>
<dbReference type="InterPro" id="IPR000467">
    <property type="entry name" value="G_patch_dom"/>
</dbReference>
<evidence type="ECO:0000259" key="2">
    <source>
        <dbReference type="PROSITE" id="PS50174"/>
    </source>
</evidence>
<evidence type="ECO:0000313" key="4">
    <source>
        <dbReference type="Proteomes" id="UP001447188"/>
    </source>
</evidence>